<reference evidence="5 6" key="1">
    <citation type="submission" date="2016-10" db="EMBL/GenBank/DDBJ databases">
        <authorList>
            <person name="de Groot N.N."/>
        </authorList>
    </citation>
    <scope>NUCLEOTIDE SEQUENCE [LARGE SCALE GENOMIC DNA]</scope>
    <source>
        <strain evidence="5 6">DSM 10317</strain>
    </source>
</reference>
<evidence type="ECO:0000256" key="1">
    <source>
        <dbReference type="ARBA" id="ARBA00006484"/>
    </source>
</evidence>
<comment type="similarity">
    <text evidence="1 4">Belongs to the short-chain dehydrogenases/reductases (SDR) family.</text>
</comment>
<dbReference type="NCBIfam" id="NF047420">
    <property type="entry name" value="EF_P_mod_YmfI"/>
    <property type="match status" value="1"/>
</dbReference>
<dbReference type="Proteomes" id="UP000199428">
    <property type="component" value="Unassembled WGS sequence"/>
</dbReference>
<keyword evidence="2" id="KW-0560">Oxidoreductase</keyword>
<organism evidence="5 6">
    <name type="scientific">Pseudobutyrivibrio xylanivorans</name>
    <dbReference type="NCBI Taxonomy" id="185007"/>
    <lineage>
        <taxon>Bacteria</taxon>
        <taxon>Bacillati</taxon>
        <taxon>Bacillota</taxon>
        <taxon>Clostridia</taxon>
        <taxon>Lachnospirales</taxon>
        <taxon>Lachnospiraceae</taxon>
        <taxon>Pseudobutyrivibrio</taxon>
    </lineage>
</organism>
<protein>
    <submittedName>
        <fullName evidence="5">3-oxoacyl-[acyl-carrier protein] reductase</fullName>
    </submittedName>
</protein>
<evidence type="ECO:0000256" key="3">
    <source>
        <dbReference type="ARBA" id="ARBA00023221"/>
    </source>
</evidence>
<dbReference type="RefSeq" id="WP_090160720.1">
    <property type="nucleotide sequence ID" value="NZ_FMWK01000001.1"/>
</dbReference>
<dbReference type="Pfam" id="PF00106">
    <property type="entry name" value="adh_short"/>
    <property type="match status" value="1"/>
</dbReference>
<accession>A0A1G5RQU1</accession>
<dbReference type="FunFam" id="3.40.50.720:FF:000173">
    <property type="entry name" value="3-oxoacyl-[acyl-carrier protein] reductase"/>
    <property type="match status" value="1"/>
</dbReference>
<dbReference type="PANTHER" id="PTHR42879:SF2">
    <property type="entry name" value="3-OXOACYL-[ACYL-CARRIER-PROTEIN] REDUCTASE FABG"/>
    <property type="match status" value="1"/>
</dbReference>
<dbReference type="Gene3D" id="3.40.50.720">
    <property type="entry name" value="NAD(P)-binding Rossmann-like Domain"/>
    <property type="match status" value="1"/>
</dbReference>
<sequence>MKKTALITGASRGIGRAIAIELAKNGYHLALFCHSNIDMLNALAEELHTDYKIEVYTYCGDVADYGFTIPACEDALDKLGQIDVLINNAGVAHIGLLTDMSIDEWDNVINTNLSSIFYTSKAIAPSMVSRRTGDIINISSMWGTVGASCEVAYSASKGGVNSFTKAFAKELAPNGVAVNAITCGVVDTDMNGQLSPEEKAELADEIPVGRFCDPSEIAQTVLSIINSPAYMTGQIIGVDGGYI</sequence>
<dbReference type="InterPro" id="IPR036291">
    <property type="entry name" value="NAD(P)-bd_dom_sf"/>
</dbReference>
<dbReference type="PRINTS" id="PR00081">
    <property type="entry name" value="GDHRDH"/>
</dbReference>
<dbReference type="SUPFAM" id="SSF51735">
    <property type="entry name" value="NAD(P)-binding Rossmann-fold domains"/>
    <property type="match status" value="1"/>
</dbReference>
<dbReference type="PRINTS" id="PR00080">
    <property type="entry name" value="SDRFAMILY"/>
</dbReference>
<keyword evidence="3" id="KW-0443">Lipid metabolism</keyword>
<evidence type="ECO:0000313" key="6">
    <source>
        <dbReference type="Proteomes" id="UP000199428"/>
    </source>
</evidence>
<evidence type="ECO:0000256" key="4">
    <source>
        <dbReference type="RuleBase" id="RU000363"/>
    </source>
</evidence>
<dbReference type="EMBL" id="FMWK01000001">
    <property type="protein sequence ID" value="SCZ76452.1"/>
    <property type="molecule type" value="Genomic_DNA"/>
</dbReference>
<dbReference type="InterPro" id="IPR002347">
    <property type="entry name" value="SDR_fam"/>
</dbReference>
<dbReference type="AlphaFoldDB" id="A0A1G5RQU1"/>
<evidence type="ECO:0000256" key="2">
    <source>
        <dbReference type="ARBA" id="ARBA00023002"/>
    </source>
</evidence>
<gene>
    <name evidence="5" type="ORF">SAMN02910350_00261</name>
</gene>
<dbReference type="PANTHER" id="PTHR42879">
    <property type="entry name" value="3-OXOACYL-(ACYL-CARRIER-PROTEIN) REDUCTASE"/>
    <property type="match status" value="1"/>
</dbReference>
<evidence type="ECO:0000313" key="5">
    <source>
        <dbReference type="EMBL" id="SCZ76452.1"/>
    </source>
</evidence>
<dbReference type="InterPro" id="IPR050259">
    <property type="entry name" value="SDR"/>
</dbReference>
<dbReference type="PROSITE" id="PS00061">
    <property type="entry name" value="ADH_SHORT"/>
    <property type="match status" value="1"/>
</dbReference>
<dbReference type="InterPro" id="IPR020904">
    <property type="entry name" value="Sc_DH/Rdtase_CS"/>
</dbReference>
<keyword evidence="3" id="KW-0753">Steroid metabolism</keyword>
<name>A0A1G5RQU1_PSEXY</name>
<dbReference type="GO" id="GO:0032787">
    <property type="term" value="P:monocarboxylic acid metabolic process"/>
    <property type="evidence" value="ECO:0007669"/>
    <property type="project" value="UniProtKB-ARBA"/>
</dbReference>
<dbReference type="GO" id="GO:0016491">
    <property type="term" value="F:oxidoreductase activity"/>
    <property type="evidence" value="ECO:0007669"/>
    <property type="project" value="UniProtKB-KW"/>
</dbReference>
<dbReference type="GO" id="GO:0008202">
    <property type="term" value="P:steroid metabolic process"/>
    <property type="evidence" value="ECO:0007669"/>
    <property type="project" value="UniProtKB-KW"/>
</dbReference>
<dbReference type="PIRSF" id="PIRSF000126">
    <property type="entry name" value="11-beta-HSD1"/>
    <property type="match status" value="1"/>
</dbReference>
<proteinExistence type="inferred from homology"/>